<evidence type="ECO:0000259" key="3">
    <source>
        <dbReference type="PROSITE" id="PS50940"/>
    </source>
</evidence>
<feature type="region of interest" description="Disordered" evidence="1">
    <location>
        <begin position="331"/>
        <end position="353"/>
    </location>
</feature>
<evidence type="ECO:0000313" key="5">
    <source>
        <dbReference type="Proteomes" id="UP000728032"/>
    </source>
</evidence>
<feature type="region of interest" description="Disordered" evidence="1">
    <location>
        <begin position="293"/>
        <end position="316"/>
    </location>
</feature>
<dbReference type="Gene3D" id="2.170.140.10">
    <property type="entry name" value="Chitin binding domain"/>
    <property type="match status" value="1"/>
</dbReference>
<keyword evidence="2" id="KW-0732">Signal</keyword>
<reference evidence="4" key="1">
    <citation type="submission" date="2020-11" db="EMBL/GenBank/DDBJ databases">
        <authorList>
            <person name="Tran Van P."/>
        </authorList>
    </citation>
    <scope>NUCLEOTIDE SEQUENCE</scope>
</reference>
<feature type="compositionally biased region" description="Pro residues" evidence="1">
    <location>
        <begin position="56"/>
        <end position="71"/>
    </location>
</feature>
<feature type="chain" id="PRO_5035592903" description="Chitin-binding type-2 domain-containing protein" evidence="2">
    <location>
        <begin position="20"/>
        <end position="602"/>
    </location>
</feature>
<dbReference type="PROSITE" id="PS50940">
    <property type="entry name" value="CHIT_BIND_II"/>
    <property type="match status" value="1"/>
</dbReference>
<dbReference type="GO" id="GO:0005576">
    <property type="term" value="C:extracellular region"/>
    <property type="evidence" value="ECO:0007669"/>
    <property type="project" value="InterPro"/>
</dbReference>
<feature type="compositionally biased region" description="Polar residues" evidence="1">
    <location>
        <begin position="255"/>
        <end position="271"/>
    </location>
</feature>
<feature type="region of interest" description="Disordered" evidence="1">
    <location>
        <begin position="224"/>
        <end position="271"/>
    </location>
</feature>
<feature type="compositionally biased region" description="Low complexity" evidence="1">
    <location>
        <begin position="224"/>
        <end position="234"/>
    </location>
</feature>
<feature type="region of interest" description="Disordered" evidence="1">
    <location>
        <begin position="406"/>
        <end position="503"/>
    </location>
</feature>
<feature type="compositionally biased region" description="Basic and acidic residues" evidence="1">
    <location>
        <begin position="343"/>
        <end position="353"/>
    </location>
</feature>
<feature type="domain" description="Chitin-binding type-2" evidence="3">
    <location>
        <begin position="512"/>
        <end position="571"/>
    </location>
</feature>
<protein>
    <recommendedName>
        <fullName evidence="3">Chitin-binding type-2 domain-containing protein</fullName>
    </recommendedName>
</protein>
<dbReference type="Proteomes" id="UP000728032">
    <property type="component" value="Unassembled WGS sequence"/>
</dbReference>
<dbReference type="SUPFAM" id="SSF57625">
    <property type="entry name" value="Invertebrate chitin-binding proteins"/>
    <property type="match status" value="1"/>
</dbReference>
<feature type="compositionally biased region" description="Basic and acidic residues" evidence="1">
    <location>
        <begin position="77"/>
        <end position="87"/>
    </location>
</feature>
<evidence type="ECO:0000256" key="1">
    <source>
        <dbReference type="SAM" id="MobiDB-lite"/>
    </source>
</evidence>
<feature type="compositionally biased region" description="Basic and acidic residues" evidence="1">
    <location>
        <begin position="414"/>
        <end position="426"/>
    </location>
</feature>
<proteinExistence type="predicted"/>
<feature type="signal peptide" evidence="2">
    <location>
        <begin position="1"/>
        <end position="19"/>
    </location>
</feature>
<sequence>MRVLCAITALLSALTLTSSQFTYIFEVQDENRGPSSELFGDLSQFKFVPPSQLPKNPVPARPLPAPQPQEPQPSISRRQDPFEEQPRRSRLSGAAQNPRQFVVRAPPQENRQALLRQELNQIQPQQLQPAPLPAPQVQYQAQPQTAVPVSQPAPQNFPPLQPHQTAHLNPVLRTIVPRAQAAPAAAPAPQQDSSFELLQNFVRSQSQPNPFRPNAALQTLAQSPRFNPQSQPQPQSQPLPQPQPQQFRPGPSVQLGATSSGLPTLNINNKDSLTEDDLRAIEEHNRRVQAFLRQRQQQQQGAGRAPQPQAPAVRAPAVDQNTLNERLAAQRAQLQQQNAQQERALREREHRERVERERLLQLQISQMLRPETRAQVAPQLQSLPYLRPQPQQFAPELQAGVEYVPQPNQLNNQPEERRQPLERQPEIRPVPVSYNNVRVPDNTRRRVPATTPAPRNYAIPRTTPAPQQQPSPQNSRPANLGLAALPTDTDADGIPGEAGRDYPTLETIPKTSFSCARQPLSGYYADTEAACQVVHLCQFGGVQDSFLCPNGTIWNQEKFSCQWWYEVSCANAPRFYALNQDLYKLPEKDDKLNDNNNNNNKK</sequence>
<dbReference type="EMBL" id="CAJPVJ010002370">
    <property type="protein sequence ID" value="CAG2166203.1"/>
    <property type="molecule type" value="Genomic_DNA"/>
</dbReference>
<dbReference type="PANTHER" id="PTHR22933:SF42">
    <property type="entry name" value="FI18455P1-RELATED"/>
    <property type="match status" value="1"/>
</dbReference>
<dbReference type="OrthoDB" id="6364363at2759"/>
<dbReference type="Pfam" id="PF01607">
    <property type="entry name" value="CBM_14"/>
    <property type="match status" value="1"/>
</dbReference>
<dbReference type="GO" id="GO:0008061">
    <property type="term" value="F:chitin binding"/>
    <property type="evidence" value="ECO:0007669"/>
    <property type="project" value="InterPro"/>
</dbReference>
<gene>
    <name evidence="4" type="ORF">ONB1V03_LOCUS5730</name>
</gene>
<accession>A0A7R9QI29</accession>
<dbReference type="PANTHER" id="PTHR22933">
    <property type="entry name" value="FI18007P1-RELATED"/>
    <property type="match status" value="1"/>
</dbReference>
<dbReference type="AlphaFoldDB" id="A0A7R9QI29"/>
<dbReference type="InterPro" id="IPR002557">
    <property type="entry name" value="Chitin-bd_dom"/>
</dbReference>
<dbReference type="EMBL" id="OC917195">
    <property type="protein sequence ID" value="CAD7646433.1"/>
    <property type="molecule type" value="Genomic_DNA"/>
</dbReference>
<dbReference type="InterPro" id="IPR036508">
    <property type="entry name" value="Chitin-bd_dom_sf"/>
</dbReference>
<evidence type="ECO:0000256" key="2">
    <source>
        <dbReference type="SAM" id="SignalP"/>
    </source>
</evidence>
<keyword evidence="5" id="KW-1185">Reference proteome</keyword>
<dbReference type="InterPro" id="IPR052976">
    <property type="entry name" value="Scoloptoxin-like"/>
</dbReference>
<evidence type="ECO:0000313" key="4">
    <source>
        <dbReference type="EMBL" id="CAD7646433.1"/>
    </source>
</evidence>
<name>A0A7R9QI29_9ACAR</name>
<feature type="region of interest" description="Disordered" evidence="1">
    <location>
        <begin position="49"/>
        <end position="103"/>
    </location>
</feature>
<feature type="compositionally biased region" description="Low complexity" evidence="1">
    <location>
        <begin position="448"/>
        <end position="479"/>
    </location>
</feature>
<organism evidence="4">
    <name type="scientific">Oppiella nova</name>
    <dbReference type="NCBI Taxonomy" id="334625"/>
    <lineage>
        <taxon>Eukaryota</taxon>
        <taxon>Metazoa</taxon>
        <taxon>Ecdysozoa</taxon>
        <taxon>Arthropoda</taxon>
        <taxon>Chelicerata</taxon>
        <taxon>Arachnida</taxon>
        <taxon>Acari</taxon>
        <taxon>Acariformes</taxon>
        <taxon>Sarcoptiformes</taxon>
        <taxon>Oribatida</taxon>
        <taxon>Brachypylina</taxon>
        <taxon>Oppioidea</taxon>
        <taxon>Oppiidae</taxon>
        <taxon>Oppiella</taxon>
    </lineage>
</organism>
<feature type="compositionally biased region" description="Low complexity" evidence="1">
    <location>
        <begin position="331"/>
        <end position="342"/>
    </location>
</feature>